<reference evidence="1 3" key="2">
    <citation type="submission" date="2016-09" db="EMBL/GenBank/DDBJ databases">
        <title>Genome Sequence of Salegentibacter salarius,Isolated from a Marine Solar Saltern of the Yellow Sea in South Korea.</title>
        <authorList>
            <person name="Zheng Q."/>
            <person name="Liu Y."/>
        </authorList>
    </citation>
    <scope>NUCLEOTIDE SEQUENCE [LARGE SCALE GENOMIC DNA]</scope>
    <source>
        <strain evidence="1 3">KCTC 12974</strain>
    </source>
</reference>
<evidence type="ECO:0000313" key="4">
    <source>
        <dbReference type="Proteomes" id="UP000232533"/>
    </source>
</evidence>
<dbReference type="EMBL" id="MJBR01000012">
    <property type="protein sequence ID" value="OEY72915.1"/>
    <property type="molecule type" value="Genomic_DNA"/>
</dbReference>
<comment type="caution">
    <text evidence="2">The sequence shown here is derived from an EMBL/GenBank/DDBJ whole genome shotgun (WGS) entry which is preliminary data.</text>
</comment>
<gene>
    <name evidence="2" type="ORF">APR40_01640</name>
    <name evidence="1" type="ORF">BHS39_01640</name>
</gene>
<proteinExistence type="predicted"/>
<accession>A0A2N0TYJ7</accession>
<sequence>MRYGVVDPSGDWFSFVENRQAQAIHPFIQILRDDGSYVNGIFGFRAHNAIDNSIKLVSNGNFNFKIDSELD</sequence>
<protein>
    <submittedName>
        <fullName evidence="2">Uncharacterized protein</fullName>
    </submittedName>
</protein>
<dbReference type="EMBL" id="LKTR01000012">
    <property type="protein sequence ID" value="PKD19814.1"/>
    <property type="molecule type" value="Genomic_DNA"/>
</dbReference>
<evidence type="ECO:0000313" key="1">
    <source>
        <dbReference type="EMBL" id="OEY72915.1"/>
    </source>
</evidence>
<reference evidence="2 4" key="1">
    <citation type="submission" date="2015-10" db="EMBL/GenBank/DDBJ databases">
        <title>Draft genome sequence of Salegentibacter salinarum KCTC 12975.</title>
        <authorList>
            <person name="Lin W."/>
            <person name="Zheng Q."/>
        </authorList>
    </citation>
    <scope>NUCLEOTIDE SEQUENCE [LARGE SCALE GENOMIC DNA]</scope>
    <source>
        <strain evidence="2 4">KCTC 12974</strain>
    </source>
</reference>
<organism evidence="2 4">
    <name type="scientific">Salegentibacter salarius</name>
    <dbReference type="NCBI Taxonomy" id="435906"/>
    <lineage>
        <taxon>Bacteria</taxon>
        <taxon>Pseudomonadati</taxon>
        <taxon>Bacteroidota</taxon>
        <taxon>Flavobacteriia</taxon>
        <taxon>Flavobacteriales</taxon>
        <taxon>Flavobacteriaceae</taxon>
        <taxon>Salegentibacter</taxon>
    </lineage>
</organism>
<evidence type="ECO:0000313" key="3">
    <source>
        <dbReference type="Proteomes" id="UP000176009"/>
    </source>
</evidence>
<dbReference type="AlphaFoldDB" id="A0A2N0TYJ7"/>
<dbReference type="Proteomes" id="UP000232533">
    <property type="component" value="Unassembled WGS sequence"/>
</dbReference>
<dbReference type="Proteomes" id="UP000176009">
    <property type="component" value="Unassembled WGS sequence"/>
</dbReference>
<keyword evidence="3" id="KW-1185">Reference proteome</keyword>
<evidence type="ECO:0000313" key="2">
    <source>
        <dbReference type="EMBL" id="PKD19814.1"/>
    </source>
</evidence>
<name>A0A2N0TYJ7_9FLAO</name>